<dbReference type="Proteomes" id="UP000499080">
    <property type="component" value="Unassembled WGS sequence"/>
</dbReference>
<evidence type="ECO:0000313" key="2">
    <source>
        <dbReference type="EMBL" id="GBN08032.1"/>
    </source>
</evidence>
<feature type="region of interest" description="Disordered" evidence="1">
    <location>
        <begin position="62"/>
        <end position="101"/>
    </location>
</feature>
<reference evidence="2 3" key="1">
    <citation type="journal article" date="2019" name="Sci. Rep.">
        <title>Orb-weaving spider Araneus ventricosus genome elucidates the spidroin gene catalogue.</title>
        <authorList>
            <person name="Kono N."/>
            <person name="Nakamura H."/>
            <person name="Ohtoshi R."/>
            <person name="Moran D.A.P."/>
            <person name="Shinohara A."/>
            <person name="Yoshida Y."/>
            <person name="Fujiwara M."/>
            <person name="Mori M."/>
            <person name="Tomita M."/>
            <person name="Arakawa K."/>
        </authorList>
    </citation>
    <scope>NUCLEOTIDE SEQUENCE [LARGE SCALE GENOMIC DNA]</scope>
</reference>
<feature type="region of interest" description="Disordered" evidence="1">
    <location>
        <begin position="1"/>
        <end position="36"/>
    </location>
</feature>
<accession>A0A4Y2L0I0</accession>
<evidence type="ECO:0000256" key="1">
    <source>
        <dbReference type="SAM" id="MobiDB-lite"/>
    </source>
</evidence>
<keyword evidence="3" id="KW-1185">Reference proteome</keyword>
<gene>
    <name evidence="2" type="ORF">AVEN_8248_1</name>
</gene>
<organism evidence="2 3">
    <name type="scientific">Araneus ventricosus</name>
    <name type="common">Orbweaver spider</name>
    <name type="synonym">Epeira ventricosa</name>
    <dbReference type="NCBI Taxonomy" id="182803"/>
    <lineage>
        <taxon>Eukaryota</taxon>
        <taxon>Metazoa</taxon>
        <taxon>Ecdysozoa</taxon>
        <taxon>Arthropoda</taxon>
        <taxon>Chelicerata</taxon>
        <taxon>Arachnida</taxon>
        <taxon>Araneae</taxon>
        <taxon>Araneomorphae</taxon>
        <taxon>Entelegynae</taxon>
        <taxon>Araneoidea</taxon>
        <taxon>Araneidae</taxon>
        <taxon>Araneus</taxon>
    </lineage>
</organism>
<name>A0A4Y2L0I0_ARAVE</name>
<dbReference type="AlphaFoldDB" id="A0A4Y2L0I0"/>
<feature type="compositionally biased region" description="Basic and acidic residues" evidence="1">
    <location>
        <begin position="62"/>
        <end position="74"/>
    </location>
</feature>
<dbReference type="EMBL" id="BGPR01005223">
    <property type="protein sequence ID" value="GBN08032.1"/>
    <property type="molecule type" value="Genomic_DNA"/>
</dbReference>
<sequence>MKNLASEKTVQDEAMQKGKEIMVPTAPPTKEPNKGRQPLALEISSLSAYFGASRNLYAQRRLQEHGRTEDEEKQNVTVGGEGREEPTPCLTLESRIGSTDH</sequence>
<comment type="caution">
    <text evidence="2">The sequence shown here is derived from an EMBL/GenBank/DDBJ whole genome shotgun (WGS) entry which is preliminary data.</text>
</comment>
<evidence type="ECO:0000313" key="3">
    <source>
        <dbReference type="Proteomes" id="UP000499080"/>
    </source>
</evidence>
<feature type="compositionally biased region" description="Basic and acidic residues" evidence="1">
    <location>
        <begin position="9"/>
        <end position="20"/>
    </location>
</feature>
<proteinExistence type="predicted"/>
<protein>
    <submittedName>
        <fullName evidence="2">Uncharacterized protein</fullName>
    </submittedName>
</protein>